<evidence type="ECO:0000313" key="1">
    <source>
        <dbReference type="EMBL" id="KAG2327592.1"/>
    </source>
</evidence>
<organism evidence="1 2">
    <name type="scientific">Brassica carinata</name>
    <name type="common">Ethiopian mustard</name>
    <name type="synonym">Abyssinian cabbage</name>
    <dbReference type="NCBI Taxonomy" id="52824"/>
    <lineage>
        <taxon>Eukaryota</taxon>
        <taxon>Viridiplantae</taxon>
        <taxon>Streptophyta</taxon>
        <taxon>Embryophyta</taxon>
        <taxon>Tracheophyta</taxon>
        <taxon>Spermatophyta</taxon>
        <taxon>Magnoliopsida</taxon>
        <taxon>eudicotyledons</taxon>
        <taxon>Gunneridae</taxon>
        <taxon>Pentapetalae</taxon>
        <taxon>rosids</taxon>
        <taxon>malvids</taxon>
        <taxon>Brassicales</taxon>
        <taxon>Brassicaceae</taxon>
        <taxon>Brassiceae</taxon>
        <taxon>Brassica</taxon>
    </lineage>
</organism>
<dbReference type="AlphaFoldDB" id="A0A8X8BAL2"/>
<evidence type="ECO:0000313" key="2">
    <source>
        <dbReference type="Proteomes" id="UP000886595"/>
    </source>
</evidence>
<comment type="caution">
    <text evidence="1">The sequence shown here is derived from an EMBL/GenBank/DDBJ whole genome shotgun (WGS) entry which is preliminary data.</text>
</comment>
<protein>
    <submittedName>
        <fullName evidence="1">Uncharacterized protein</fullName>
    </submittedName>
</protein>
<keyword evidence="2" id="KW-1185">Reference proteome</keyword>
<dbReference type="OrthoDB" id="10612870at2759"/>
<sequence>MRISDSESGDLKEYKEHADNFVEISILLLDEIVTPSSSFVIRVRGLSTYQVSESEKLRTMDPVNMLSTFMHHNK</sequence>
<proteinExistence type="predicted"/>
<accession>A0A8X8BAL2</accession>
<dbReference type="Proteomes" id="UP000886595">
    <property type="component" value="Unassembled WGS sequence"/>
</dbReference>
<reference evidence="1 2" key="1">
    <citation type="submission" date="2020-02" db="EMBL/GenBank/DDBJ databases">
        <authorList>
            <person name="Ma Q."/>
            <person name="Huang Y."/>
            <person name="Song X."/>
            <person name="Pei D."/>
        </authorList>
    </citation>
    <scope>NUCLEOTIDE SEQUENCE [LARGE SCALE GENOMIC DNA]</scope>
    <source>
        <strain evidence="1">Sxm20200214</strain>
        <tissue evidence="1">Leaf</tissue>
    </source>
</reference>
<name>A0A8X8BAL2_BRACI</name>
<gene>
    <name evidence="1" type="ORF">Bca52824_010320</name>
</gene>
<dbReference type="EMBL" id="JAAMPC010000002">
    <property type="protein sequence ID" value="KAG2327592.1"/>
    <property type="molecule type" value="Genomic_DNA"/>
</dbReference>